<feature type="compositionally biased region" description="Polar residues" evidence="1">
    <location>
        <begin position="364"/>
        <end position="382"/>
    </location>
</feature>
<evidence type="ECO:0000313" key="2">
    <source>
        <dbReference type="EMBL" id="MBW13810.1"/>
    </source>
</evidence>
<dbReference type="PANTHER" id="PTHR24149">
    <property type="entry name" value="ANKYRIN REPEAT DOMAIN-CONTAINING PROTEIN 12"/>
    <property type="match status" value="1"/>
</dbReference>
<feature type="compositionally biased region" description="Polar residues" evidence="1">
    <location>
        <begin position="204"/>
        <end position="214"/>
    </location>
</feature>
<sequence>MHSVSSFFTFKTSKCDYITCYFNSLSNTFHDNITYCRHCRSPYPLPAAPCASSADGRQLRPFFCSDGPCLVGPEIVPFGCLSTRFASKTTVTMRSVNPAKRSARLTRKWQPAASVTLVGGGGSYTTDCGESRRLINERDAANSDKQQHASPRVTLRLTNTGNNQFKSSSARQDEKNKKIAEEQNASMTNDSKTVETEEKPETPNQSISQSTTNVSTSAPAESTSASTSKETESKDGGSSEATDTVNSSLNESTVKPSKEADNLKRPLAEEDEEVKPKKRKEDSQSSKGKNEASSPKPDSDEDKSGGSGPSNADSPGGGPKVPPLKIVIPTTDADTGTRTNGKNGNRSHHHTALPYVVPSEESPPASNQPNSPKSPQKATSDTIVVEEQKSPQTRVLRSSNRCGSNSSGAPSRGTSPIVPDEQLAQTTSPAAVTVDAGSSNPSPSATHSEKTENVSTVVSGDDKQATTTAAATATTTSESTATAELSGIELHPRRRKLKASRTESETSDTSSAANVTTVETNPSGTTSEPAPVTNCYQMFLNIRKQIDKRRKNLFPVQPKPPSGFKDYLMNRCTYVLAGNSNSRVVNTQTPSPANLHEQLKKLFVEQEKERQRLRVQHIVEKEKLVLSVEQEILRVHGRAARALANQLLPFSACTILKDDEVYNIMTPEQEEEKDRHARSRYNGRLFLSWLQDVDDKWEKIKESMLLRHHNEAESLHAVQKMDWGWKLKELQLCTYSSEPNIDEEHVPMVLVSDDFDLLPA</sequence>
<feature type="compositionally biased region" description="Low complexity" evidence="1">
    <location>
        <begin position="215"/>
        <end position="228"/>
    </location>
</feature>
<feature type="compositionally biased region" description="Basic and acidic residues" evidence="1">
    <location>
        <begin position="256"/>
        <end position="268"/>
    </location>
</feature>
<dbReference type="AlphaFoldDB" id="A0A2H8TIF0"/>
<dbReference type="PANTHER" id="PTHR24149:SF14">
    <property type="entry name" value="ANKYRIN REPEAT DOMAIN 12"/>
    <property type="match status" value="1"/>
</dbReference>
<dbReference type="GO" id="GO:0005654">
    <property type="term" value="C:nucleoplasm"/>
    <property type="evidence" value="ECO:0007669"/>
    <property type="project" value="TreeGrafter"/>
</dbReference>
<accession>A0A2H8TIF0</accession>
<feature type="region of interest" description="Disordered" evidence="1">
    <location>
        <begin position="139"/>
        <end position="531"/>
    </location>
</feature>
<proteinExistence type="predicted"/>
<organism evidence="2">
    <name type="scientific">Melanaphis sacchari</name>
    <dbReference type="NCBI Taxonomy" id="742174"/>
    <lineage>
        <taxon>Eukaryota</taxon>
        <taxon>Metazoa</taxon>
        <taxon>Ecdysozoa</taxon>
        <taxon>Arthropoda</taxon>
        <taxon>Hexapoda</taxon>
        <taxon>Insecta</taxon>
        <taxon>Pterygota</taxon>
        <taxon>Neoptera</taxon>
        <taxon>Paraneoptera</taxon>
        <taxon>Hemiptera</taxon>
        <taxon>Sternorrhyncha</taxon>
        <taxon>Aphidomorpha</taxon>
        <taxon>Aphidoidea</taxon>
        <taxon>Aphididae</taxon>
        <taxon>Aphidini</taxon>
        <taxon>Melanaphis</taxon>
    </lineage>
</organism>
<feature type="compositionally biased region" description="Polar residues" evidence="1">
    <location>
        <begin position="514"/>
        <end position="528"/>
    </location>
</feature>
<feature type="compositionally biased region" description="Basic and acidic residues" evidence="1">
    <location>
        <begin position="171"/>
        <end position="181"/>
    </location>
</feature>
<dbReference type="InterPro" id="IPR053210">
    <property type="entry name" value="ANKRD12"/>
</dbReference>
<dbReference type="EMBL" id="GFXV01002005">
    <property type="protein sequence ID" value="MBW13810.1"/>
    <property type="molecule type" value="Transcribed_RNA"/>
</dbReference>
<evidence type="ECO:0000256" key="1">
    <source>
        <dbReference type="SAM" id="MobiDB-lite"/>
    </source>
</evidence>
<feature type="compositionally biased region" description="Basic and acidic residues" evidence="1">
    <location>
        <begin position="279"/>
        <end position="290"/>
    </location>
</feature>
<feature type="compositionally biased region" description="Polar residues" evidence="1">
    <location>
        <begin position="332"/>
        <end position="344"/>
    </location>
</feature>
<feature type="compositionally biased region" description="Low complexity" evidence="1">
    <location>
        <begin position="465"/>
        <end position="484"/>
    </location>
</feature>
<reference evidence="2" key="1">
    <citation type="submission" date="2017-10" db="EMBL/GenBank/DDBJ databases">
        <title>Transcriptome Assembly of Sugarcane Aphid Adults.</title>
        <authorList>
            <person name="Scully E.D."/>
            <person name="Palmer N.A."/>
            <person name="Geib S.M."/>
            <person name="Sarath G."/>
            <person name="Sattler S.E."/>
        </authorList>
    </citation>
    <scope>NUCLEOTIDE SEQUENCE</scope>
    <source>
        <tissue evidence="2">Whole body</tissue>
    </source>
</reference>
<feature type="compositionally biased region" description="Low complexity" evidence="1">
    <location>
        <begin position="397"/>
        <end position="408"/>
    </location>
</feature>
<protein>
    <submittedName>
        <fullName evidence="2">Ankyrin repeat domain-containing protein 12</fullName>
    </submittedName>
</protein>
<name>A0A2H8TIF0_9HEMI</name>
<dbReference type="OrthoDB" id="5806726at2759"/>
<feature type="compositionally biased region" description="Polar residues" evidence="1">
    <location>
        <begin position="156"/>
        <end position="170"/>
    </location>
</feature>
<feature type="compositionally biased region" description="Polar residues" evidence="1">
    <location>
        <begin position="239"/>
        <end position="255"/>
    </location>
</feature>
<feature type="compositionally biased region" description="Polar residues" evidence="1">
    <location>
        <begin position="423"/>
        <end position="446"/>
    </location>
</feature>
<feature type="compositionally biased region" description="Basic and acidic residues" evidence="1">
    <location>
        <begin position="192"/>
        <end position="201"/>
    </location>
</feature>
<gene>
    <name evidence="2" type="primary">ANKRD12_0</name>
</gene>